<feature type="region of interest" description="Disordered" evidence="1">
    <location>
        <begin position="1"/>
        <end position="52"/>
    </location>
</feature>
<sequence length="117" mass="13682">MSTGSKKRSREADYSVEQKGKAPKKQTSGNEASTSRQQPKQKETKDDGNKVKNINCKIDRRKKTIWKFCYGRSWYPFQTRYKFLPPSIKSETSGHCVLIFKKFPKRCRTSRPNPIMM</sequence>
<evidence type="ECO:0000313" key="3">
    <source>
        <dbReference type="Proteomes" id="UP000323506"/>
    </source>
</evidence>
<feature type="compositionally biased region" description="Basic and acidic residues" evidence="1">
    <location>
        <begin position="40"/>
        <end position="50"/>
    </location>
</feature>
<protein>
    <submittedName>
        <fullName evidence="2">Uncharacterized protein</fullName>
    </submittedName>
</protein>
<dbReference type="Proteomes" id="UP000323506">
    <property type="component" value="Chromosome A11"/>
</dbReference>
<accession>A0A5D2EU26</accession>
<reference evidence="2 3" key="1">
    <citation type="submission" date="2019-06" db="EMBL/GenBank/DDBJ databases">
        <title>WGS assembly of Gossypium darwinii.</title>
        <authorList>
            <person name="Chen Z.J."/>
            <person name="Sreedasyam A."/>
            <person name="Ando A."/>
            <person name="Song Q."/>
            <person name="De L."/>
            <person name="Hulse-Kemp A."/>
            <person name="Ding M."/>
            <person name="Ye W."/>
            <person name="Kirkbride R."/>
            <person name="Jenkins J."/>
            <person name="Plott C."/>
            <person name="Lovell J."/>
            <person name="Lin Y.-M."/>
            <person name="Vaughn R."/>
            <person name="Liu B."/>
            <person name="Li W."/>
            <person name="Simpson S."/>
            <person name="Scheffler B."/>
            <person name="Saski C."/>
            <person name="Grover C."/>
            <person name="Hu G."/>
            <person name="Conover J."/>
            <person name="Carlson J."/>
            <person name="Shu S."/>
            <person name="Boston L."/>
            <person name="Williams M."/>
            <person name="Peterson D."/>
            <person name="Mcgee K."/>
            <person name="Jones D."/>
            <person name="Wendel J."/>
            <person name="Stelly D."/>
            <person name="Grimwood J."/>
            <person name="Schmutz J."/>
        </authorList>
    </citation>
    <scope>NUCLEOTIDE SEQUENCE [LARGE SCALE GENOMIC DNA]</scope>
    <source>
        <strain evidence="2">1808015.09</strain>
    </source>
</reference>
<gene>
    <name evidence="2" type="ORF">ES288_A11G385000v1</name>
</gene>
<feature type="compositionally biased region" description="Polar residues" evidence="1">
    <location>
        <begin position="25"/>
        <end position="38"/>
    </location>
</feature>
<evidence type="ECO:0000313" key="2">
    <source>
        <dbReference type="EMBL" id="TYG96835.1"/>
    </source>
</evidence>
<feature type="compositionally biased region" description="Basic and acidic residues" evidence="1">
    <location>
        <begin position="10"/>
        <end position="20"/>
    </location>
</feature>
<organism evidence="2 3">
    <name type="scientific">Gossypium darwinii</name>
    <name type="common">Darwin's cotton</name>
    <name type="synonym">Gossypium barbadense var. darwinii</name>
    <dbReference type="NCBI Taxonomy" id="34276"/>
    <lineage>
        <taxon>Eukaryota</taxon>
        <taxon>Viridiplantae</taxon>
        <taxon>Streptophyta</taxon>
        <taxon>Embryophyta</taxon>
        <taxon>Tracheophyta</taxon>
        <taxon>Spermatophyta</taxon>
        <taxon>Magnoliopsida</taxon>
        <taxon>eudicotyledons</taxon>
        <taxon>Gunneridae</taxon>
        <taxon>Pentapetalae</taxon>
        <taxon>rosids</taxon>
        <taxon>malvids</taxon>
        <taxon>Malvales</taxon>
        <taxon>Malvaceae</taxon>
        <taxon>Malvoideae</taxon>
        <taxon>Gossypium</taxon>
    </lineage>
</organism>
<proteinExistence type="predicted"/>
<evidence type="ECO:0000256" key="1">
    <source>
        <dbReference type="SAM" id="MobiDB-lite"/>
    </source>
</evidence>
<name>A0A5D2EU26_GOSDA</name>
<dbReference type="AlphaFoldDB" id="A0A5D2EU26"/>
<dbReference type="EMBL" id="CM017698">
    <property type="protein sequence ID" value="TYG96835.1"/>
    <property type="molecule type" value="Genomic_DNA"/>
</dbReference>
<keyword evidence="3" id="KW-1185">Reference proteome</keyword>